<dbReference type="PANTHER" id="PTHR16515">
    <property type="entry name" value="PR DOMAIN ZINC FINGER PROTEIN"/>
    <property type="match status" value="1"/>
</dbReference>
<dbReference type="SUPFAM" id="SSF57667">
    <property type="entry name" value="beta-beta-alpha zinc fingers"/>
    <property type="match status" value="1"/>
</dbReference>
<dbReference type="EMBL" id="JACAZH010000002">
    <property type="protein sequence ID" value="KAF7374396.1"/>
    <property type="molecule type" value="Genomic_DNA"/>
</dbReference>
<dbReference type="InterPro" id="IPR013087">
    <property type="entry name" value="Znf_C2H2_type"/>
</dbReference>
<accession>A0A8H7DKA6</accession>
<name>A0A8H7DKA6_9AGAR</name>
<sequence>MHDFSPNNAASSGGHYNVDSGGPDHYFPDSGISVTPATPPNGMNPQEIYDTEMARVPQTPISDSGSCDSGYSPTPSDASPGSQPEHLYHSDLFANYQALPFPPSSESPLQMFAHMALDEATRLSPAARPLQFPYTTSSSHSGDTLSPMQPLLAFSDFSDCEHWSPFEDTPGASATHSPLDSPSLLLSDPTTSPPGLGFQSGTAQSAFGSRARVQSDLTSLAASSDRLTAPPRRHSFNTHQSGSKFFMSSGGGSGRSTPETSSPSPVPGSATAGYPDLPVLHHEVASQAGVHAANLRRTKPAKFRCDICSHTFTTKHNLTNHRNSHAGIKPYACRLCGDRFTTRSVQTRHEKKNHDKQDWAQLG</sequence>
<dbReference type="OrthoDB" id="3437960at2759"/>
<protein>
    <submittedName>
        <fullName evidence="4">C2H2 type zinc finger domain-containing protein</fullName>
    </submittedName>
</protein>
<feature type="region of interest" description="Disordered" evidence="2">
    <location>
        <begin position="223"/>
        <end position="275"/>
    </location>
</feature>
<gene>
    <name evidence="4" type="ORF">MSAN_00323600</name>
</gene>
<dbReference type="InterPro" id="IPR036236">
    <property type="entry name" value="Znf_C2H2_sf"/>
</dbReference>
<keyword evidence="5" id="KW-1185">Reference proteome</keyword>
<keyword evidence="1" id="KW-0863">Zinc-finger</keyword>
<feature type="compositionally biased region" description="Low complexity" evidence="2">
    <location>
        <begin position="255"/>
        <end position="269"/>
    </location>
</feature>
<evidence type="ECO:0000256" key="1">
    <source>
        <dbReference type="PROSITE-ProRule" id="PRU00042"/>
    </source>
</evidence>
<dbReference type="GO" id="GO:0010468">
    <property type="term" value="P:regulation of gene expression"/>
    <property type="evidence" value="ECO:0007669"/>
    <property type="project" value="TreeGrafter"/>
</dbReference>
<feature type="compositionally biased region" description="Low complexity" evidence="2">
    <location>
        <begin position="177"/>
        <end position="196"/>
    </location>
</feature>
<feature type="domain" description="C2H2-type" evidence="3">
    <location>
        <begin position="303"/>
        <end position="330"/>
    </location>
</feature>
<feature type="domain" description="C2H2-type" evidence="3">
    <location>
        <begin position="331"/>
        <end position="359"/>
    </location>
</feature>
<dbReference type="GO" id="GO:0008270">
    <property type="term" value="F:zinc ion binding"/>
    <property type="evidence" value="ECO:0007669"/>
    <property type="project" value="UniProtKB-KW"/>
</dbReference>
<feature type="region of interest" description="Disordered" evidence="2">
    <location>
        <begin position="165"/>
        <end position="210"/>
    </location>
</feature>
<proteinExistence type="predicted"/>
<feature type="compositionally biased region" description="Polar residues" evidence="2">
    <location>
        <begin position="59"/>
        <end position="82"/>
    </location>
</feature>
<dbReference type="Proteomes" id="UP000623467">
    <property type="component" value="Unassembled WGS sequence"/>
</dbReference>
<dbReference type="PROSITE" id="PS00028">
    <property type="entry name" value="ZINC_FINGER_C2H2_1"/>
    <property type="match status" value="2"/>
</dbReference>
<dbReference type="PROSITE" id="PS50157">
    <property type="entry name" value="ZINC_FINGER_C2H2_2"/>
    <property type="match status" value="2"/>
</dbReference>
<keyword evidence="1" id="KW-0862">Zinc</keyword>
<dbReference type="GO" id="GO:0005634">
    <property type="term" value="C:nucleus"/>
    <property type="evidence" value="ECO:0007669"/>
    <property type="project" value="TreeGrafter"/>
</dbReference>
<feature type="compositionally biased region" description="Polar residues" evidence="2">
    <location>
        <begin position="32"/>
        <end position="44"/>
    </location>
</feature>
<dbReference type="Gene3D" id="3.30.160.60">
    <property type="entry name" value="Classic Zinc Finger"/>
    <property type="match status" value="2"/>
</dbReference>
<feature type="region of interest" description="Disordered" evidence="2">
    <location>
        <begin position="1"/>
        <end position="86"/>
    </location>
</feature>
<evidence type="ECO:0000313" key="4">
    <source>
        <dbReference type="EMBL" id="KAF7374396.1"/>
    </source>
</evidence>
<evidence type="ECO:0000313" key="5">
    <source>
        <dbReference type="Proteomes" id="UP000623467"/>
    </source>
</evidence>
<evidence type="ECO:0000256" key="2">
    <source>
        <dbReference type="SAM" id="MobiDB-lite"/>
    </source>
</evidence>
<organism evidence="4 5">
    <name type="scientific">Mycena sanguinolenta</name>
    <dbReference type="NCBI Taxonomy" id="230812"/>
    <lineage>
        <taxon>Eukaryota</taxon>
        <taxon>Fungi</taxon>
        <taxon>Dikarya</taxon>
        <taxon>Basidiomycota</taxon>
        <taxon>Agaricomycotina</taxon>
        <taxon>Agaricomycetes</taxon>
        <taxon>Agaricomycetidae</taxon>
        <taxon>Agaricales</taxon>
        <taxon>Marasmiineae</taxon>
        <taxon>Mycenaceae</taxon>
        <taxon>Mycena</taxon>
    </lineage>
</organism>
<reference evidence="4" key="1">
    <citation type="submission" date="2020-05" db="EMBL/GenBank/DDBJ databases">
        <title>Mycena genomes resolve the evolution of fungal bioluminescence.</title>
        <authorList>
            <person name="Tsai I.J."/>
        </authorList>
    </citation>
    <scope>NUCLEOTIDE SEQUENCE</scope>
    <source>
        <strain evidence="4">160909Yilan</strain>
    </source>
</reference>
<dbReference type="AlphaFoldDB" id="A0A8H7DKA6"/>
<dbReference type="InterPro" id="IPR050331">
    <property type="entry name" value="Zinc_finger"/>
</dbReference>
<keyword evidence="1" id="KW-0479">Metal-binding</keyword>
<evidence type="ECO:0000259" key="3">
    <source>
        <dbReference type="PROSITE" id="PS50157"/>
    </source>
</evidence>
<dbReference type="SMART" id="SM00355">
    <property type="entry name" value="ZnF_C2H2"/>
    <property type="match status" value="2"/>
</dbReference>
<dbReference type="PANTHER" id="PTHR16515:SF35">
    <property type="entry name" value="FEZ FAMILY ZINC FINGER PROTEIN 2"/>
    <property type="match status" value="1"/>
</dbReference>
<feature type="compositionally biased region" description="Polar residues" evidence="2">
    <location>
        <begin position="1"/>
        <end position="11"/>
    </location>
</feature>
<comment type="caution">
    <text evidence="4">The sequence shown here is derived from an EMBL/GenBank/DDBJ whole genome shotgun (WGS) entry which is preliminary data.</text>
</comment>